<sequence length="192" mass="21028">MYLIGSVLVSTDVVEEQFACNLSACKGACCWEGDFGAPLEAEELPILDDIYPRIAPLLSPEGRAAIAAQGRYTKSPETGGHDTPLLANGACAYLTKNALGIAQCGIEQAHQAGLTDWKKPISCHLYPIRVKSRPEVRFEALNYDRWDICSAACTRGAQEKIRVFEFARPALERKYGTAWYEELEAAVAQGTE</sequence>
<reference evidence="2" key="1">
    <citation type="submission" date="2020-08" db="EMBL/GenBank/DDBJ databases">
        <title>Lewinella bacteria from marine environments.</title>
        <authorList>
            <person name="Zhong Y."/>
        </authorList>
    </citation>
    <scope>NUCLEOTIDE SEQUENCE</scope>
    <source>
        <strain evidence="2">KCTC 42187</strain>
    </source>
</reference>
<comment type="caution">
    <text evidence="2">The sequence shown here is derived from an EMBL/GenBank/DDBJ whole genome shotgun (WGS) entry which is preliminary data.</text>
</comment>
<keyword evidence="3" id="KW-1185">Reference proteome</keyword>
<dbReference type="InterPro" id="IPR021458">
    <property type="entry name" value="Rv0495c"/>
</dbReference>
<dbReference type="AlphaFoldDB" id="A0A923T9J0"/>
<dbReference type="RefSeq" id="WP_187467605.1">
    <property type="nucleotide sequence ID" value="NZ_JACSIT010000139.1"/>
</dbReference>
<dbReference type="EMBL" id="JACSIT010000139">
    <property type="protein sequence ID" value="MBC6995574.1"/>
    <property type="molecule type" value="Genomic_DNA"/>
</dbReference>
<evidence type="ECO:0000313" key="2">
    <source>
        <dbReference type="EMBL" id="MBC6995574.1"/>
    </source>
</evidence>
<organism evidence="2 3">
    <name type="scientific">Neolewinella lacunae</name>
    <dbReference type="NCBI Taxonomy" id="1517758"/>
    <lineage>
        <taxon>Bacteria</taxon>
        <taxon>Pseudomonadati</taxon>
        <taxon>Bacteroidota</taxon>
        <taxon>Saprospiria</taxon>
        <taxon>Saprospirales</taxon>
        <taxon>Lewinellaceae</taxon>
        <taxon>Neolewinella</taxon>
    </lineage>
</organism>
<name>A0A923T9J0_9BACT</name>
<dbReference type="Pfam" id="PF11307">
    <property type="entry name" value="DUF3109"/>
    <property type="match status" value="1"/>
</dbReference>
<evidence type="ECO:0000313" key="3">
    <source>
        <dbReference type="Proteomes" id="UP000650081"/>
    </source>
</evidence>
<gene>
    <name evidence="2" type="ORF">H9S92_15505</name>
</gene>
<dbReference type="Proteomes" id="UP000650081">
    <property type="component" value="Unassembled WGS sequence"/>
</dbReference>
<evidence type="ECO:0000256" key="1">
    <source>
        <dbReference type="ARBA" id="ARBA00093770"/>
    </source>
</evidence>
<comment type="similarity">
    <text evidence="1">Belongs to the Rv0495c family.</text>
</comment>
<accession>A0A923T9J0</accession>
<protein>
    <submittedName>
        <fullName evidence="2">DUF3109 family protein</fullName>
    </submittedName>
</protein>
<proteinExistence type="inferred from homology"/>